<name>A0A6M2DPP2_XENCH</name>
<comment type="subcellular location">
    <subcellularLocation>
        <location evidence="1">Nucleus</location>
    </subcellularLocation>
</comment>
<keyword evidence="2" id="KW-0539">Nucleus</keyword>
<protein>
    <submittedName>
        <fullName evidence="4">Uncharacterized protein</fullName>
    </submittedName>
</protein>
<dbReference type="InterPro" id="IPR040308">
    <property type="entry name" value="HAPR1"/>
</dbReference>
<sequence>MQSESDELWLTGWEQQCIESVQNETDYEEVLNSQTDSVQRNVWGAFQDSATAVAQLYRERHTDITGALWVPFQTAAGTVTTLYKESSEAIRRTGEVALQCGYQKRTRDIMNWARKRRRTIRREDLLAYLAGKPPPPRAATHRCSPKPCPLPPQPETLPLSQLGPVISPANTALGPDAELHTFREALAMNPLSGRRVRHGPELYAFVTGEIARHCKRPASPSDVNMESPTHHSKRVRFM</sequence>
<reference evidence="4" key="1">
    <citation type="submission" date="2020-03" db="EMBL/GenBank/DDBJ databases">
        <title>Transcriptomic Profiling of the Digestive Tract of the Rat Flea, Xenopsylla cheopis, Following Blood Feeding and Infection with Yersinia pestis.</title>
        <authorList>
            <person name="Bland D.M."/>
            <person name="Martens C.A."/>
            <person name="Virtaneva K."/>
            <person name="Kanakabandi K."/>
            <person name="Long D."/>
            <person name="Rosenke R."/>
            <person name="Saturday G.A."/>
            <person name="Hoyt F.H."/>
            <person name="Bruno D.P."/>
            <person name="Ribeiro J.M.C."/>
            <person name="Hinnebusch J."/>
        </authorList>
    </citation>
    <scope>NUCLEOTIDE SEQUENCE</scope>
</reference>
<dbReference type="Pfam" id="PF15251">
    <property type="entry name" value="TAPR1-like"/>
    <property type="match status" value="1"/>
</dbReference>
<accession>A0A6M2DPP2</accession>
<dbReference type="EMBL" id="GIIL01004496">
    <property type="protein sequence ID" value="NOV48222.1"/>
    <property type="molecule type" value="Transcribed_RNA"/>
</dbReference>
<evidence type="ECO:0000313" key="4">
    <source>
        <dbReference type="EMBL" id="NOV48222.1"/>
    </source>
</evidence>
<dbReference type="PANTHER" id="PTHR31624">
    <property type="entry name" value="UPF0472 PROTEIN C16ORF72"/>
    <property type="match status" value="1"/>
</dbReference>
<evidence type="ECO:0000256" key="1">
    <source>
        <dbReference type="ARBA" id="ARBA00004123"/>
    </source>
</evidence>
<organism evidence="4">
    <name type="scientific">Xenopsylla cheopis</name>
    <name type="common">Oriental rat flea</name>
    <name type="synonym">Pulex cheopis</name>
    <dbReference type="NCBI Taxonomy" id="163159"/>
    <lineage>
        <taxon>Eukaryota</taxon>
        <taxon>Metazoa</taxon>
        <taxon>Ecdysozoa</taxon>
        <taxon>Arthropoda</taxon>
        <taxon>Hexapoda</taxon>
        <taxon>Insecta</taxon>
        <taxon>Pterygota</taxon>
        <taxon>Neoptera</taxon>
        <taxon>Endopterygota</taxon>
        <taxon>Siphonaptera</taxon>
        <taxon>Pulicidae</taxon>
        <taxon>Xenopsyllinae</taxon>
        <taxon>Xenopsylla</taxon>
    </lineage>
</organism>
<evidence type="ECO:0000256" key="2">
    <source>
        <dbReference type="ARBA" id="ARBA00023242"/>
    </source>
</evidence>
<evidence type="ECO:0000256" key="3">
    <source>
        <dbReference type="SAM" id="MobiDB-lite"/>
    </source>
</evidence>
<feature type="region of interest" description="Disordered" evidence="3">
    <location>
        <begin position="216"/>
        <end position="238"/>
    </location>
</feature>
<proteinExistence type="predicted"/>
<dbReference type="GO" id="GO:0005634">
    <property type="term" value="C:nucleus"/>
    <property type="evidence" value="ECO:0007669"/>
    <property type="project" value="UniProtKB-SubCell"/>
</dbReference>
<dbReference type="InterPro" id="IPR029196">
    <property type="entry name" value="HAPSTR1-like"/>
</dbReference>
<dbReference type="AlphaFoldDB" id="A0A6M2DPP2"/>
<dbReference type="PANTHER" id="PTHR31624:SF4">
    <property type="entry name" value="CHROMOSOME 16 OPEN READING FRAME 72"/>
    <property type="match status" value="1"/>
</dbReference>